<dbReference type="AlphaFoldDB" id="A0A6J7QJC5"/>
<evidence type="ECO:0000256" key="3">
    <source>
        <dbReference type="ARBA" id="ARBA00022840"/>
    </source>
</evidence>
<accession>A0A6J7QJC5</accession>
<dbReference type="InterPro" id="IPR029000">
    <property type="entry name" value="Cyclophilin-like_dom_sf"/>
</dbReference>
<dbReference type="SUPFAM" id="SSF160467">
    <property type="entry name" value="PH0987 N-terminal domain-like"/>
    <property type="match status" value="1"/>
</dbReference>
<feature type="domain" description="Carboxyltransferase" evidence="4">
    <location>
        <begin position="12"/>
        <end position="206"/>
    </location>
</feature>
<dbReference type="InterPro" id="IPR010016">
    <property type="entry name" value="PxpB"/>
</dbReference>
<dbReference type="SUPFAM" id="SSF50891">
    <property type="entry name" value="Cyclophilin-like"/>
    <property type="match status" value="1"/>
</dbReference>
<dbReference type="EMBL" id="CAFBOS010000203">
    <property type="protein sequence ID" value="CAB5017136.1"/>
    <property type="molecule type" value="Genomic_DNA"/>
</dbReference>
<evidence type="ECO:0000313" key="6">
    <source>
        <dbReference type="EMBL" id="CAB4928855.1"/>
    </source>
</evidence>
<protein>
    <submittedName>
        <fullName evidence="7">Unannotated protein</fullName>
    </submittedName>
</protein>
<dbReference type="Gene3D" id="3.30.1360.40">
    <property type="match status" value="1"/>
</dbReference>
<gene>
    <name evidence="5" type="ORF">UFOPK2754_02768</name>
    <name evidence="6" type="ORF">UFOPK3543_02534</name>
    <name evidence="7" type="ORF">UFOPK3967_02551</name>
</gene>
<evidence type="ECO:0000256" key="2">
    <source>
        <dbReference type="ARBA" id="ARBA00022801"/>
    </source>
</evidence>
<evidence type="ECO:0000256" key="1">
    <source>
        <dbReference type="ARBA" id="ARBA00022741"/>
    </source>
</evidence>
<sequence length="219" mass="23281">MPSSDAAATNAPRVLPYGDQAFLVELATSHDVVMFTDALRDDAPAGVTELVPAARTVLVRHDLRGTAADALAGALAAIDFTSARSVAVDAHSALVTVDVRYDGEDLAVIARTCAITVDEVIRRHVSPLYRSAFCGFAPGFAYLTGLDPRLFVPRLDAPRGRVAAGSVAIASEYTGVYPNDMPGGWRILGHTNVVLWDLARPQPALLAPGTMVRFRAVDR</sequence>
<dbReference type="Gene3D" id="2.40.100.10">
    <property type="entry name" value="Cyclophilin-like"/>
    <property type="match status" value="1"/>
</dbReference>
<evidence type="ECO:0000259" key="4">
    <source>
        <dbReference type="SMART" id="SM00796"/>
    </source>
</evidence>
<dbReference type="Pfam" id="PF02682">
    <property type="entry name" value="CT_C_D"/>
    <property type="match status" value="1"/>
</dbReference>
<keyword evidence="2" id="KW-0378">Hydrolase</keyword>
<evidence type="ECO:0000313" key="5">
    <source>
        <dbReference type="EMBL" id="CAB4765859.1"/>
    </source>
</evidence>
<dbReference type="GO" id="GO:0005524">
    <property type="term" value="F:ATP binding"/>
    <property type="evidence" value="ECO:0007669"/>
    <property type="project" value="UniProtKB-KW"/>
</dbReference>
<dbReference type="GO" id="GO:0016787">
    <property type="term" value="F:hydrolase activity"/>
    <property type="evidence" value="ECO:0007669"/>
    <property type="project" value="UniProtKB-KW"/>
</dbReference>
<dbReference type="SMART" id="SM00796">
    <property type="entry name" value="AHS1"/>
    <property type="match status" value="1"/>
</dbReference>
<dbReference type="EMBL" id="CAEZYR010000141">
    <property type="protein sequence ID" value="CAB4765859.1"/>
    <property type="molecule type" value="Genomic_DNA"/>
</dbReference>
<dbReference type="PANTHER" id="PTHR34698">
    <property type="entry name" value="5-OXOPROLINASE SUBUNIT B"/>
    <property type="match status" value="1"/>
</dbReference>
<name>A0A6J7QJC5_9ZZZZ</name>
<organism evidence="7">
    <name type="scientific">freshwater metagenome</name>
    <dbReference type="NCBI Taxonomy" id="449393"/>
    <lineage>
        <taxon>unclassified sequences</taxon>
        <taxon>metagenomes</taxon>
        <taxon>ecological metagenomes</taxon>
    </lineage>
</organism>
<keyword evidence="1" id="KW-0547">Nucleotide-binding</keyword>
<reference evidence="7" key="1">
    <citation type="submission" date="2020-05" db="EMBL/GenBank/DDBJ databases">
        <authorList>
            <person name="Chiriac C."/>
            <person name="Salcher M."/>
            <person name="Ghai R."/>
            <person name="Kavagutti S V."/>
        </authorList>
    </citation>
    <scope>NUCLEOTIDE SEQUENCE</scope>
</reference>
<dbReference type="InterPro" id="IPR003833">
    <property type="entry name" value="CT_C_D"/>
</dbReference>
<dbReference type="EMBL" id="CAFBMH010000129">
    <property type="protein sequence ID" value="CAB4928855.1"/>
    <property type="molecule type" value="Genomic_DNA"/>
</dbReference>
<keyword evidence="3" id="KW-0067">ATP-binding</keyword>
<proteinExistence type="predicted"/>
<dbReference type="PANTHER" id="PTHR34698:SF2">
    <property type="entry name" value="5-OXOPROLINASE SUBUNIT B"/>
    <property type="match status" value="1"/>
</dbReference>
<evidence type="ECO:0000313" key="7">
    <source>
        <dbReference type="EMBL" id="CAB5017136.1"/>
    </source>
</evidence>